<reference evidence="1 2" key="1">
    <citation type="submission" date="2016-06" db="EMBL/GenBank/DDBJ databases">
        <title>Evolution of pathogenesis and genome organization in the Tremellales.</title>
        <authorList>
            <person name="Cuomo C."/>
            <person name="Litvintseva A."/>
            <person name="Heitman J."/>
            <person name="Chen Y."/>
            <person name="Sun S."/>
            <person name="Springer D."/>
            <person name="Dromer F."/>
            <person name="Young S."/>
            <person name="Zeng Q."/>
            <person name="Chapman S."/>
            <person name="Gujja S."/>
            <person name="Saif S."/>
            <person name="Birren B."/>
        </authorList>
    </citation>
    <scope>NUCLEOTIDE SEQUENCE [LARGE SCALE GENOMIC DNA]</scope>
    <source>
        <strain evidence="1 2">ATCC 28783</strain>
    </source>
</reference>
<dbReference type="AlphaFoldDB" id="A0A4V1M3P5"/>
<gene>
    <name evidence="1" type="ORF">M231_05129</name>
</gene>
<dbReference type="PANTHER" id="PTHR28110">
    <property type="entry name" value="TRANSMEMBRANE PROTEIN"/>
    <property type="match status" value="1"/>
</dbReference>
<organism evidence="1 2">
    <name type="scientific">Tremella mesenterica</name>
    <name type="common">Jelly fungus</name>
    <dbReference type="NCBI Taxonomy" id="5217"/>
    <lineage>
        <taxon>Eukaryota</taxon>
        <taxon>Fungi</taxon>
        <taxon>Dikarya</taxon>
        <taxon>Basidiomycota</taxon>
        <taxon>Agaricomycotina</taxon>
        <taxon>Tremellomycetes</taxon>
        <taxon>Tremellales</taxon>
        <taxon>Tremellaceae</taxon>
        <taxon>Tremella</taxon>
    </lineage>
</organism>
<sequence>MKSNWTWSTTLEQLNENTPLSIEITIERDERLKKLNHLIMVPGHAIWIGNDVDKIENDDEWILQDMQKGGSVKTFLKHLKEGVERMKVDEKSLLVFSGGATRPSPSPPLSESLSYYLLASSLNLIPTTSSHPPILPLSARTTTEEYALDSYQNLLFSISRFHEITTNYPERITVVGYGMKSFRFVNLHRATIGFPLDKFDYVGIDDSGDVRKHYEGEWKFGFLPFLKDPTGCHDPLILKKINRNPWIKYHGYHVSCPELRGLLEWCPPDEDFELGGLGGLDGLDGLNGFGGLGGVDGAGGSGRWHGKDGKLGLKDDEMGIIKENKINVRVYPGGLPWKQSSEGGISGTTWGREKD</sequence>
<keyword evidence="2" id="KW-1185">Reference proteome</keyword>
<dbReference type="VEuPathDB" id="FungiDB:TREMEDRAFT_22767"/>
<proteinExistence type="predicted"/>
<protein>
    <submittedName>
        <fullName evidence="1">Uncharacterized protein</fullName>
    </submittedName>
</protein>
<dbReference type="PANTHER" id="PTHR28110:SF1">
    <property type="entry name" value="TRANSMEMBRANE PROTEIN"/>
    <property type="match status" value="1"/>
</dbReference>
<dbReference type="GO" id="GO:0005737">
    <property type="term" value="C:cytoplasm"/>
    <property type="evidence" value="ECO:0007669"/>
    <property type="project" value="TreeGrafter"/>
</dbReference>
<dbReference type="InterPro" id="IPR055323">
    <property type="entry name" value="C57A10.07/YOR238W"/>
</dbReference>
<dbReference type="InParanoid" id="A0A4V1M3P5"/>
<comment type="caution">
    <text evidence="1">The sequence shown here is derived from an EMBL/GenBank/DDBJ whole genome shotgun (WGS) entry which is preliminary data.</text>
</comment>
<dbReference type="OrthoDB" id="4347at2759"/>
<dbReference type="Proteomes" id="UP000289152">
    <property type="component" value="Unassembled WGS sequence"/>
</dbReference>
<dbReference type="FunCoup" id="A0A4V1M3P5">
    <property type="interactions" value="7"/>
</dbReference>
<evidence type="ECO:0000313" key="2">
    <source>
        <dbReference type="Proteomes" id="UP000289152"/>
    </source>
</evidence>
<dbReference type="EMBL" id="SDIL01000065">
    <property type="protein sequence ID" value="RXK37587.1"/>
    <property type="molecule type" value="Genomic_DNA"/>
</dbReference>
<evidence type="ECO:0000313" key="1">
    <source>
        <dbReference type="EMBL" id="RXK37587.1"/>
    </source>
</evidence>
<name>A0A4V1M3P5_TREME</name>
<accession>A0A4V1M3P5</accession>